<comment type="caution">
    <text evidence="1">The sequence shown here is derived from an EMBL/GenBank/DDBJ whole genome shotgun (WGS) entry which is preliminary data.</text>
</comment>
<dbReference type="Proteomes" id="UP001196413">
    <property type="component" value="Unassembled WGS sequence"/>
</dbReference>
<keyword evidence="2" id="KW-1185">Reference proteome</keyword>
<dbReference type="AlphaFoldDB" id="A0AAD5R4Q6"/>
<evidence type="ECO:0000313" key="1">
    <source>
        <dbReference type="EMBL" id="KAJ1369627.1"/>
    </source>
</evidence>
<gene>
    <name evidence="1" type="ORF">KIN20_031116</name>
</gene>
<organism evidence="1 2">
    <name type="scientific">Parelaphostrongylus tenuis</name>
    <name type="common">Meningeal worm</name>
    <dbReference type="NCBI Taxonomy" id="148309"/>
    <lineage>
        <taxon>Eukaryota</taxon>
        <taxon>Metazoa</taxon>
        <taxon>Ecdysozoa</taxon>
        <taxon>Nematoda</taxon>
        <taxon>Chromadorea</taxon>
        <taxon>Rhabditida</taxon>
        <taxon>Rhabditina</taxon>
        <taxon>Rhabditomorpha</taxon>
        <taxon>Strongyloidea</taxon>
        <taxon>Metastrongylidae</taxon>
        <taxon>Parelaphostrongylus</taxon>
    </lineage>
</organism>
<reference evidence="1" key="1">
    <citation type="submission" date="2021-06" db="EMBL/GenBank/DDBJ databases">
        <title>Parelaphostrongylus tenuis whole genome reference sequence.</title>
        <authorList>
            <person name="Garwood T.J."/>
            <person name="Larsen P.A."/>
            <person name="Fountain-Jones N.M."/>
            <person name="Garbe J.R."/>
            <person name="Macchietto M.G."/>
            <person name="Kania S.A."/>
            <person name="Gerhold R.W."/>
            <person name="Richards J.E."/>
            <person name="Wolf T.M."/>
        </authorList>
    </citation>
    <scope>NUCLEOTIDE SEQUENCE</scope>
    <source>
        <strain evidence="1">MNPRO001-30</strain>
        <tissue evidence="1">Meninges</tissue>
    </source>
</reference>
<accession>A0AAD5R4Q6</accession>
<sequence length="53" mass="5917">MENTILPTKTSTTTACGEDVSSQTLHLNQNRPDLVSRHTIAYHFSSNVRNTID</sequence>
<protein>
    <submittedName>
        <fullName evidence="1">Uncharacterized protein</fullName>
    </submittedName>
</protein>
<proteinExistence type="predicted"/>
<evidence type="ECO:0000313" key="2">
    <source>
        <dbReference type="Proteomes" id="UP001196413"/>
    </source>
</evidence>
<dbReference type="EMBL" id="JAHQIW010006627">
    <property type="protein sequence ID" value="KAJ1369627.1"/>
    <property type="molecule type" value="Genomic_DNA"/>
</dbReference>
<name>A0AAD5R4Q6_PARTN</name>